<comment type="catalytic activity">
    <reaction evidence="12 13">
        <text>2 pyruvate + H(+) = (2S)-2-acetolactate + CO2</text>
        <dbReference type="Rhea" id="RHEA:25249"/>
        <dbReference type="ChEBI" id="CHEBI:15361"/>
        <dbReference type="ChEBI" id="CHEBI:15378"/>
        <dbReference type="ChEBI" id="CHEBI:16526"/>
        <dbReference type="ChEBI" id="CHEBI:58476"/>
        <dbReference type="EC" id="2.2.1.6"/>
    </reaction>
</comment>
<dbReference type="InterPro" id="IPR045229">
    <property type="entry name" value="TPP_enz"/>
</dbReference>
<evidence type="ECO:0000313" key="18">
    <source>
        <dbReference type="Proteomes" id="UP001060368"/>
    </source>
</evidence>
<evidence type="ECO:0000256" key="13">
    <source>
        <dbReference type="RuleBase" id="RU003591"/>
    </source>
</evidence>
<dbReference type="InterPro" id="IPR029035">
    <property type="entry name" value="DHS-like_NAD/FAD-binding_dom"/>
</dbReference>
<dbReference type="GO" id="GO:0050660">
    <property type="term" value="F:flavin adenine dinucleotide binding"/>
    <property type="evidence" value="ECO:0007669"/>
    <property type="project" value="InterPro"/>
</dbReference>
<evidence type="ECO:0000256" key="1">
    <source>
        <dbReference type="ARBA" id="ARBA00004974"/>
    </source>
</evidence>
<evidence type="ECO:0000256" key="8">
    <source>
        <dbReference type="ARBA" id="ARBA00022827"/>
    </source>
</evidence>
<dbReference type="GO" id="GO:0030976">
    <property type="term" value="F:thiamine pyrophosphate binding"/>
    <property type="evidence" value="ECO:0007669"/>
    <property type="project" value="UniProtKB-UniRule"/>
</dbReference>
<reference evidence="17" key="1">
    <citation type="submission" date="2022-04" db="EMBL/GenBank/DDBJ databases">
        <title>Complete genome of Methanoplanus endosymbiosus DSM 3599.</title>
        <authorList>
            <person name="Chen S.-C."/>
            <person name="You Y.-T."/>
            <person name="Zhou Y.-Z."/>
            <person name="Lai M.-C."/>
        </authorList>
    </citation>
    <scope>NUCLEOTIDE SEQUENCE</scope>
    <source>
        <strain evidence="17">DSM 3599</strain>
    </source>
</reference>
<dbReference type="GO" id="GO:0009097">
    <property type="term" value="P:isoleucine biosynthetic process"/>
    <property type="evidence" value="ECO:0007669"/>
    <property type="project" value="TreeGrafter"/>
</dbReference>
<dbReference type="InterPro" id="IPR012000">
    <property type="entry name" value="Thiamin_PyroP_enz_cen_dom"/>
</dbReference>
<comment type="similarity">
    <text evidence="3 13">Belongs to the TPP enzyme family.</text>
</comment>
<dbReference type="Gene3D" id="3.40.50.1220">
    <property type="entry name" value="TPP-binding domain"/>
    <property type="match status" value="1"/>
</dbReference>
<dbReference type="RefSeq" id="WP_257741283.1">
    <property type="nucleotide sequence ID" value="NZ_CP096115.1"/>
</dbReference>
<keyword evidence="9 13" id="KW-0460">Magnesium</keyword>
<evidence type="ECO:0000256" key="12">
    <source>
        <dbReference type="ARBA" id="ARBA00048670"/>
    </source>
</evidence>
<dbReference type="AlphaFoldDB" id="A0A9E7PM28"/>
<comment type="cofactor">
    <cofactor evidence="13">
        <name>Mg(2+)</name>
        <dbReference type="ChEBI" id="CHEBI:18420"/>
    </cofactor>
    <text evidence="13">Binds 1 Mg(2+) ion per subunit.</text>
</comment>
<evidence type="ECO:0000256" key="6">
    <source>
        <dbReference type="ARBA" id="ARBA00022679"/>
    </source>
</evidence>
<dbReference type="Gene3D" id="3.40.50.970">
    <property type="match status" value="2"/>
</dbReference>
<dbReference type="Pfam" id="PF00205">
    <property type="entry name" value="TPP_enzyme_M"/>
    <property type="match status" value="1"/>
</dbReference>
<dbReference type="KEGG" id="mend:L6E24_06985"/>
<dbReference type="FunFam" id="3.40.50.970:FF:000007">
    <property type="entry name" value="Acetolactate synthase"/>
    <property type="match status" value="1"/>
</dbReference>
<dbReference type="PANTHER" id="PTHR18968">
    <property type="entry name" value="THIAMINE PYROPHOSPHATE ENZYMES"/>
    <property type="match status" value="1"/>
</dbReference>
<dbReference type="SUPFAM" id="SSF52518">
    <property type="entry name" value="Thiamin diphosphate-binding fold (THDP-binding)"/>
    <property type="match status" value="2"/>
</dbReference>
<evidence type="ECO:0000313" key="17">
    <source>
        <dbReference type="EMBL" id="UUX91131.1"/>
    </source>
</evidence>
<feature type="domain" description="Thiamine pyrophosphate enzyme N-terminal TPP-binding" evidence="16">
    <location>
        <begin position="3"/>
        <end position="116"/>
    </location>
</feature>
<evidence type="ECO:0000256" key="7">
    <source>
        <dbReference type="ARBA" id="ARBA00022723"/>
    </source>
</evidence>
<evidence type="ECO:0000259" key="16">
    <source>
        <dbReference type="Pfam" id="PF02776"/>
    </source>
</evidence>
<keyword evidence="6 13" id="KW-0808">Transferase</keyword>
<dbReference type="InterPro" id="IPR000399">
    <property type="entry name" value="TPP-bd_CS"/>
</dbReference>
<evidence type="ECO:0000259" key="15">
    <source>
        <dbReference type="Pfam" id="PF02775"/>
    </source>
</evidence>
<dbReference type="SUPFAM" id="SSF52467">
    <property type="entry name" value="DHS-like NAD/FAD-binding domain"/>
    <property type="match status" value="1"/>
</dbReference>
<dbReference type="GO" id="GO:0005948">
    <property type="term" value="C:acetolactate synthase complex"/>
    <property type="evidence" value="ECO:0007669"/>
    <property type="project" value="TreeGrafter"/>
</dbReference>
<dbReference type="NCBIfam" id="TIGR00118">
    <property type="entry name" value="acolac_lg"/>
    <property type="match status" value="1"/>
</dbReference>
<comment type="pathway">
    <text evidence="1 13">Amino-acid biosynthesis; L-isoleucine biosynthesis; L-isoleucine from 2-oxobutanoate: step 1/4.</text>
</comment>
<evidence type="ECO:0000256" key="2">
    <source>
        <dbReference type="ARBA" id="ARBA00005025"/>
    </source>
</evidence>
<keyword evidence="4 13" id="KW-0028">Amino-acid biosynthesis</keyword>
<accession>A0A9E7PM28</accession>
<keyword evidence="5" id="KW-0285">Flavoprotein</keyword>
<evidence type="ECO:0000256" key="9">
    <source>
        <dbReference type="ARBA" id="ARBA00022842"/>
    </source>
</evidence>
<dbReference type="EC" id="2.2.1.6" evidence="13"/>
<keyword evidence="8" id="KW-0274">FAD</keyword>
<evidence type="ECO:0000256" key="11">
    <source>
        <dbReference type="ARBA" id="ARBA00023304"/>
    </source>
</evidence>
<protein>
    <recommendedName>
        <fullName evidence="13">Acetolactate synthase</fullName>
        <ecNumber evidence="13">2.2.1.6</ecNumber>
    </recommendedName>
</protein>
<dbReference type="CDD" id="cd07035">
    <property type="entry name" value="TPP_PYR_POX_like"/>
    <property type="match status" value="1"/>
</dbReference>
<dbReference type="Pfam" id="PF02775">
    <property type="entry name" value="TPP_enzyme_C"/>
    <property type="match status" value="1"/>
</dbReference>
<dbReference type="InterPro" id="IPR012001">
    <property type="entry name" value="Thiamin_PyroP_enz_TPP-bd_dom"/>
</dbReference>
<sequence length="567" mass="61700">MKTGAQILIESLKDEGTDIIFGYPGGSVLPIYDVLYDSGIKHILVRHEQAAVHAADGYARASGKTGVCLATSGPGACNLISGIATANMDSVPVIALTGQVPTGMLGNDAFQESDITGITMPVTKHNYLVNDAGNIRRIVREAFFIAGTGRKGPVLIDLPKDVQTGQVDESENLKTEINLRGYKPTFRGHPKQIKSAIKLIAEAKRPIVYAGGGVIASDSSAELIQLAEMLDLPVTTTMMGLGAIPAHHPLNLGMLGMHGTEAANYAVTECDLLIAVGARFDDRVTGKIELFAPNAKVIHIDVDPAEIGKNKAVDVPIVGDAGEVLREMINLSETLDIKKKDPWLVKIENWRENHMMKYRDDKELHPQYIIEQLSGILEGEGIIVSEVGQNQMWAAQYYGFKSPRQWISSGGLGTMGYGFPAAIGAQFAKPDETVVLIAGDGSFQMNIQELGTVSQYNVPVKILILNNMYLGMVRQWQELFYERRYSYTELPQVDFVGIAAAYGIPGLKVEDKDDVEAALKKAMETDGPFLIDFRIEREENVFPMVPAGAAISDMIGCHIPDKEEAKR</sequence>
<proteinExistence type="inferred from homology"/>
<dbReference type="InterPro" id="IPR029061">
    <property type="entry name" value="THDP-binding"/>
</dbReference>
<comment type="cofactor">
    <cofactor evidence="13">
        <name>thiamine diphosphate</name>
        <dbReference type="ChEBI" id="CHEBI:58937"/>
    </cofactor>
    <text evidence="13">Binds 1 thiamine pyrophosphate per subunit.</text>
</comment>
<dbReference type="Proteomes" id="UP001060368">
    <property type="component" value="Chromosome"/>
</dbReference>
<dbReference type="InterPro" id="IPR039368">
    <property type="entry name" value="AHAS_TPP"/>
</dbReference>
<gene>
    <name evidence="17" type="primary">ilvB</name>
    <name evidence="17" type="ORF">L6E24_06985</name>
</gene>
<dbReference type="PROSITE" id="PS00187">
    <property type="entry name" value="TPP_ENZYMES"/>
    <property type="match status" value="1"/>
</dbReference>
<dbReference type="CDD" id="cd02015">
    <property type="entry name" value="TPP_AHAS"/>
    <property type="match status" value="1"/>
</dbReference>
<dbReference type="FunFam" id="3.40.50.1220:FF:000008">
    <property type="entry name" value="Acetolactate synthase"/>
    <property type="match status" value="1"/>
</dbReference>
<dbReference type="GO" id="GO:0000287">
    <property type="term" value="F:magnesium ion binding"/>
    <property type="evidence" value="ECO:0007669"/>
    <property type="project" value="UniProtKB-UniRule"/>
</dbReference>
<dbReference type="Pfam" id="PF02776">
    <property type="entry name" value="TPP_enzyme_N"/>
    <property type="match status" value="1"/>
</dbReference>
<evidence type="ECO:0000256" key="3">
    <source>
        <dbReference type="ARBA" id="ARBA00007812"/>
    </source>
</evidence>
<dbReference type="GO" id="GO:0009099">
    <property type="term" value="P:L-valine biosynthetic process"/>
    <property type="evidence" value="ECO:0007669"/>
    <property type="project" value="TreeGrafter"/>
</dbReference>
<dbReference type="GO" id="GO:0003984">
    <property type="term" value="F:acetolactate synthase activity"/>
    <property type="evidence" value="ECO:0007669"/>
    <property type="project" value="UniProtKB-EC"/>
</dbReference>
<dbReference type="GO" id="GO:0044272">
    <property type="term" value="P:sulfur compound biosynthetic process"/>
    <property type="evidence" value="ECO:0007669"/>
    <property type="project" value="UniProtKB-ARBA"/>
</dbReference>
<dbReference type="FunFam" id="3.40.50.970:FF:000016">
    <property type="entry name" value="Acetolactate synthase"/>
    <property type="match status" value="1"/>
</dbReference>
<dbReference type="InterPro" id="IPR011766">
    <property type="entry name" value="TPP_enzyme_TPP-bd"/>
</dbReference>
<keyword evidence="11 13" id="KW-0100">Branched-chain amino acid biosynthesis</keyword>
<evidence type="ECO:0000256" key="4">
    <source>
        <dbReference type="ARBA" id="ARBA00022605"/>
    </source>
</evidence>
<evidence type="ECO:0000256" key="5">
    <source>
        <dbReference type="ARBA" id="ARBA00022630"/>
    </source>
</evidence>
<feature type="domain" description="Thiamine pyrophosphate enzyme TPP-binding" evidence="15">
    <location>
        <begin position="387"/>
        <end position="533"/>
    </location>
</feature>
<evidence type="ECO:0000259" key="14">
    <source>
        <dbReference type="Pfam" id="PF00205"/>
    </source>
</evidence>
<name>A0A9E7PM28_9EURY</name>
<evidence type="ECO:0000256" key="10">
    <source>
        <dbReference type="ARBA" id="ARBA00023052"/>
    </source>
</evidence>
<keyword evidence="10 13" id="KW-0786">Thiamine pyrophosphate</keyword>
<dbReference type="PANTHER" id="PTHR18968:SF13">
    <property type="entry name" value="ACETOLACTATE SYNTHASE CATALYTIC SUBUNIT, MITOCHONDRIAL"/>
    <property type="match status" value="1"/>
</dbReference>
<dbReference type="EMBL" id="CP096115">
    <property type="protein sequence ID" value="UUX91131.1"/>
    <property type="molecule type" value="Genomic_DNA"/>
</dbReference>
<keyword evidence="18" id="KW-1185">Reference proteome</keyword>
<keyword evidence="7 13" id="KW-0479">Metal-binding</keyword>
<comment type="pathway">
    <text evidence="2 13">Amino-acid biosynthesis; L-valine biosynthesis; L-valine from pyruvate: step 1/4.</text>
</comment>
<dbReference type="InterPro" id="IPR012846">
    <property type="entry name" value="Acetolactate_synth_lsu"/>
</dbReference>
<organism evidence="17 18">
    <name type="scientific">Methanoplanus endosymbiosus</name>
    <dbReference type="NCBI Taxonomy" id="33865"/>
    <lineage>
        <taxon>Archaea</taxon>
        <taxon>Methanobacteriati</taxon>
        <taxon>Methanobacteriota</taxon>
        <taxon>Stenosarchaea group</taxon>
        <taxon>Methanomicrobia</taxon>
        <taxon>Methanomicrobiales</taxon>
        <taxon>Methanomicrobiaceae</taxon>
        <taxon>Methanoplanus</taxon>
    </lineage>
</organism>
<dbReference type="GeneID" id="74307431"/>
<feature type="domain" description="Thiamine pyrophosphate enzyme central" evidence="14">
    <location>
        <begin position="193"/>
        <end position="327"/>
    </location>
</feature>